<gene>
    <name evidence="3" type="ORF">AWR27_20460</name>
</gene>
<organism evidence="3 4">
    <name type="scientific">Spirosoma montaniterrae</name>
    <dbReference type="NCBI Taxonomy" id="1178516"/>
    <lineage>
        <taxon>Bacteria</taxon>
        <taxon>Pseudomonadati</taxon>
        <taxon>Bacteroidota</taxon>
        <taxon>Cytophagia</taxon>
        <taxon>Cytophagales</taxon>
        <taxon>Cytophagaceae</taxon>
        <taxon>Spirosoma</taxon>
    </lineage>
</organism>
<dbReference type="PRINTS" id="PR00111">
    <property type="entry name" value="ABHYDROLASE"/>
</dbReference>
<dbReference type="GO" id="GO:0016787">
    <property type="term" value="F:hydrolase activity"/>
    <property type="evidence" value="ECO:0007669"/>
    <property type="project" value="UniProtKB-KW"/>
</dbReference>
<reference evidence="3 4" key="1">
    <citation type="submission" date="2016-01" db="EMBL/GenBank/DDBJ databases">
        <authorList>
            <person name="Oliw E.H."/>
        </authorList>
    </citation>
    <scope>NUCLEOTIDE SEQUENCE [LARGE SCALE GENOMIC DNA]</scope>
    <source>
        <strain evidence="3 4">DY10</strain>
    </source>
</reference>
<dbReference type="OrthoDB" id="9799612at2"/>
<dbReference type="PANTHER" id="PTHR43798:SF31">
    <property type="entry name" value="AB HYDROLASE SUPERFAMILY PROTEIN YCLE"/>
    <property type="match status" value="1"/>
</dbReference>
<dbReference type="InterPro" id="IPR029058">
    <property type="entry name" value="AB_hydrolase_fold"/>
</dbReference>
<dbReference type="GO" id="GO:0016020">
    <property type="term" value="C:membrane"/>
    <property type="evidence" value="ECO:0007669"/>
    <property type="project" value="TreeGrafter"/>
</dbReference>
<dbReference type="AlphaFoldDB" id="A0A1P9X1G2"/>
<keyword evidence="4" id="KW-1185">Reference proteome</keyword>
<dbReference type="Pfam" id="PF12697">
    <property type="entry name" value="Abhydrolase_6"/>
    <property type="match status" value="1"/>
</dbReference>
<dbReference type="InterPro" id="IPR000073">
    <property type="entry name" value="AB_hydrolase_1"/>
</dbReference>
<evidence type="ECO:0000313" key="3">
    <source>
        <dbReference type="EMBL" id="AQG81476.1"/>
    </source>
</evidence>
<evidence type="ECO:0000256" key="1">
    <source>
        <dbReference type="ARBA" id="ARBA00022801"/>
    </source>
</evidence>
<dbReference type="KEGG" id="smon:AWR27_20460"/>
<protein>
    <submittedName>
        <fullName evidence="3">Alpha/beta hydrolase</fullName>
    </submittedName>
</protein>
<name>A0A1P9X1G2_9BACT</name>
<sequence>MRILINETNLNIHETGSGSPTLVFMHYFGGSGLEWQSVMNQLSDRYRCIAIDLPGHGDSDESVPGYAVDTVAEMVAALAETLQTGPFVLIGHSMSGKIAMAVAAGTPDRPAPPNLKALVLVSPSPPVPEPIPDTEREKLLNGYGSLPEARKRLKNITAKPISDSVQNQIVADDLRTARSAWDAWLLHGSRETISERMADITIPIHIIVGSDDRALPPDVQPKLVLPYLRTATLDLLNGAGHLLPWEVPDELAAFIAKKVTA</sequence>
<dbReference type="Gene3D" id="3.40.50.1820">
    <property type="entry name" value="alpha/beta hydrolase"/>
    <property type="match status" value="1"/>
</dbReference>
<feature type="domain" description="AB hydrolase-1" evidence="2">
    <location>
        <begin position="22"/>
        <end position="253"/>
    </location>
</feature>
<dbReference type="SUPFAM" id="SSF53474">
    <property type="entry name" value="alpha/beta-Hydrolases"/>
    <property type="match status" value="1"/>
</dbReference>
<dbReference type="Proteomes" id="UP000187941">
    <property type="component" value="Chromosome"/>
</dbReference>
<keyword evidence="1 3" id="KW-0378">Hydrolase</keyword>
<dbReference type="PANTHER" id="PTHR43798">
    <property type="entry name" value="MONOACYLGLYCEROL LIPASE"/>
    <property type="match status" value="1"/>
</dbReference>
<dbReference type="InterPro" id="IPR050266">
    <property type="entry name" value="AB_hydrolase_sf"/>
</dbReference>
<evidence type="ECO:0000259" key="2">
    <source>
        <dbReference type="Pfam" id="PF12697"/>
    </source>
</evidence>
<accession>A0A1P9X1G2</accession>
<proteinExistence type="predicted"/>
<dbReference type="STRING" id="1178516.AWR27_20460"/>
<evidence type="ECO:0000313" key="4">
    <source>
        <dbReference type="Proteomes" id="UP000187941"/>
    </source>
</evidence>
<dbReference type="EMBL" id="CP014263">
    <property type="protein sequence ID" value="AQG81476.1"/>
    <property type="molecule type" value="Genomic_DNA"/>
</dbReference>